<protein>
    <submittedName>
        <fullName evidence="3">NUDIX domain-containing protein</fullName>
    </submittedName>
</protein>
<comment type="cofactor">
    <cofactor evidence="1">
        <name>Mg(2+)</name>
        <dbReference type="ChEBI" id="CHEBI:18420"/>
    </cofactor>
</comment>
<proteinExistence type="predicted"/>
<accession>A0ABS6AGZ5</accession>
<keyword evidence="4" id="KW-1185">Reference proteome</keyword>
<dbReference type="InterPro" id="IPR020084">
    <property type="entry name" value="NUDIX_hydrolase_CS"/>
</dbReference>
<sequence length="348" mass="37372">MLRVLGAEAIGAPVTLAAGLIGGGRAGIVAGDWPALSPGRGETQAVAVRPGPALWRYAAVMGLSVWHLAGRALMGVQAQPGDGAAWPRSDWLPELAAAIAREILDQPLAIEPEDIAARLPMIGVWAESRLRGASGPVSGGDLVARRGAQDVRLHGRREPYAGFFSVDVWNLSHRTHAGGFTPAITREGFVMGDAVVVLPWDPLRDRILLIEQFRFGPALRRDPQPWLLEPIAGRVDAGEAVEAAARREAREEADLHLRHLFPAVHHYPSPGAVTEFLYLYVGIADLPDGVAGVHGLDGEAEDIRGHLVGRDRLLRMVLQGQITNGPLALLALWLEQKAPDLRRELAAS</sequence>
<gene>
    <name evidence="3" type="ORF">KNW02_06550</name>
</gene>
<evidence type="ECO:0000313" key="3">
    <source>
        <dbReference type="EMBL" id="MBU3029779.1"/>
    </source>
</evidence>
<dbReference type="PROSITE" id="PS51462">
    <property type="entry name" value="NUDIX"/>
    <property type="match status" value="1"/>
</dbReference>
<feature type="domain" description="Nudix hydrolase" evidence="2">
    <location>
        <begin position="190"/>
        <end position="335"/>
    </location>
</feature>
<comment type="caution">
    <text evidence="3">The sequence shown here is derived from an EMBL/GenBank/DDBJ whole genome shotgun (WGS) entry which is preliminary data.</text>
</comment>
<evidence type="ECO:0000256" key="1">
    <source>
        <dbReference type="ARBA" id="ARBA00001946"/>
    </source>
</evidence>
<name>A0ABS6AGZ5_9RHOB</name>
<evidence type="ECO:0000259" key="2">
    <source>
        <dbReference type="PROSITE" id="PS51462"/>
    </source>
</evidence>
<dbReference type="PROSITE" id="PS00893">
    <property type="entry name" value="NUDIX_BOX"/>
    <property type="match status" value="1"/>
</dbReference>
<dbReference type="Proteomes" id="UP001166191">
    <property type="component" value="Unassembled WGS sequence"/>
</dbReference>
<dbReference type="EMBL" id="JAHKNG010000008">
    <property type="protein sequence ID" value="MBU3029779.1"/>
    <property type="molecule type" value="Genomic_DNA"/>
</dbReference>
<dbReference type="Pfam" id="PF00293">
    <property type="entry name" value="NUDIX"/>
    <property type="match status" value="1"/>
</dbReference>
<evidence type="ECO:0000313" key="4">
    <source>
        <dbReference type="Proteomes" id="UP001166191"/>
    </source>
</evidence>
<dbReference type="InterPro" id="IPR000086">
    <property type="entry name" value="NUDIX_hydrolase_dom"/>
</dbReference>
<dbReference type="InterPro" id="IPR004385">
    <property type="entry name" value="NDP_pyrophosphatase"/>
</dbReference>
<organism evidence="3 4">
    <name type="scientific">Paracoccus marinaquae</name>
    <dbReference type="NCBI Taxonomy" id="2841926"/>
    <lineage>
        <taxon>Bacteria</taxon>
        <taxon>Pseudomonadati</taxon>
        <taxon>Pseudomonadota</taxon>
        <taxon>Alphaproteobacteria</taxon>
        <taxon>Rhodobacterales</taxon>
        <taxon>Paracoccaceae</taxon>
        <taxon>Paracoccus</taxon>
    </lineage>
</organism>
<dbReference type="NCBIfam" id="TIGR00052">
    <property type="entry name" value="nudix-type nucleoside diphosphatase, YffH/AdpP family"/>
    <property type="match status" value="1"/>
</dbReference>
<reference evidence="3" key="1">
    <citation type="submission" date="2021-06" db="EMBL/GenBank/DDBJ databases">
        <title>Paracoccus bacterium XHP0099 sp. nov., isolated from the surface waters of the Yellow Sea.</title>
        <authorList>
            <person name="Xue H."/>
            <person name="Zhang D."/>
        </authorList>
    </citation>
    <scope>NUCLEOTIDE SEQUENCE</scope>
    <source>
        <strain evidence="3">XHP0099</strain>
    </source>
</reference>